<dbReference type="GO" id="GO:0051287">
    <property type="term" value="F:NAD binding"/>
    <property type="evidence" value="ECO:0007669"/>
    <property type="project" value="InterPro"/>
</dbReference>
<dbReference type="AlphaFoldDB" id="A0A381REX5"/>
<evidence type="ECO:0000256" key="1">
    <source>
        <dbReference type="ARBA" id="ARBA00004701"/>
    </source>
</evidence>
<comment type="similarity">
    <text evidence="2">Belongs to the UDP-glucose/GDP-mannose dehydrogenase family.</text>
</comment>
<comment type="catalytic activity">
    <reaction evidence="6">
        <text>UDP-alpha-D-glucose + 2 NAD(+) + H2O = UDP-alpha-D-glucuronate + 2 NADH + 3 H(+)</text>
        <dbReference type="Rhea" id="RHEA:23596"/>
        <dbReference type="ChEBI" id="CHEBI:15377"/>
        <dbReference type="ChEBI" id="CHEBI:15378"/>
        <dbReference type="ChEBI" id="CHEBI:57540"/>
        <dbReference type="ChEBI" id="CHEBI:57945"/>
        <dbReference type="ChEBI" id="CHEBI:58052"/>
        <dbReference type="ChEBI" id="CHEBI:58885"/>
        <dbReference type="EC" id="1.1.1.22"/>
    </reaction>
</comment>
<dbReference type="SUPFAM" id="SSF48179">
    <property type="entry name" value="6-phosphogluconate dehydrogenase C-terminal domain-like"/>
    <property type="match status" value="1"/>
</dbReference>
<dbReference type="EC" id="1.1.1.22" evidence="3"/>
<dbReference type="PIRSF" id="PIRSF000124">
    <property type="entry name" value="UDPglc_GDPman_dh"/>
    <property type="match status" value="1"/>
</dbReference>
<dbReference type="PIRSF" id="PIRSF500134">
    <property type="entry name" value="UDPglc_DH_bac"/>
    <property type="match status" value="1"/>
</dbReference>
<dbReference type="Gene3D" id="3.40.50.720">
    <property type="entry name" value="NAD(P)-binding Rossmann-like Domain"/>
    <property type="match status" value="2"/>
</dbReference>
<sequence>MKNITIIGTGYVGLVTGAGMSEFGNRVICTDIDKNKIEKLNSGIIPIYEPGLEEIIKRNISDNRLLFSSNVEDSIMQSEVVIIAVGTPMGVNSATDMSFVHSAVETISNNLNSYKVVCTKSTVPIGTGKEIISQISKKVKDNNLFDYVSNPEFLREGSAVKDFLWPDRVVIGTDNQNAYQIMCDIYRPLYINKNPMTQTSIETAEMIKYASNSFLALKISYINEIANLCEVLGADVHDVANAMGKDGRISEKFLHPGPGFGGSCFPKDLEALLSISKNNSLSMETVNAAIIVNKNQKKRMENKLINLFDGNINNRKIAVLGLAFKANTDDVRESPAIDIIKGILGNGGIVNAHDPIANNEMSKIFHDIEYFDNVYDAVKNVDGIVIITEWNEFRSLDLQKIKKIMKGNIILDTRNILDMDALSSLGFVYDNIGRIKK</sequence>
<dbReference type="GO" id="GO:0000271">
    <property type="term" value="P:polysaccharide biosynthetic process"/>
    <property type="evidence" value="ECO:0007669"/>
    <property type="project" value="InterPro"/>
</dbReference>
<organism evidence="8">
    <name type="scientific">marine metagenome</name>
    <dbReference type="NCBI Taxonomy" id="408172"/>
    <lineage>
        <taxon>unclassified sequences</taxon>
        <taxon>metagenomes</taxon>
        <taxon>ecological metagenomes</taxon>
    </lineage>
</organism>
<evidence type="ECO:0000256" key="5">
    <source>
        <dbReference type="ARBA" id="ARBA00023027"/>
    </source>
</evidence>
<dbReference type="NCBIfam" id="TIGR03026">
    <property type="entry name" value="NDP-sugDHase"/>
    <property type="match status" value="1"/>
</dbReference>
<dbReference type="SUPFAM" id="SSF51735">
    <property type="entry name" value="NAD(P)-binding Rossmann-fold domains"/>
    <property type="match status" value="1"/>
</dbReference>
<dbReference type="InterPro" id="IPR028357">
    <property type="entry name" value="UDPglc_DH_bac"/>
</dbReference>
<gene>
    <name evidence="8" type="ORF">METZ01_LOCUS42915</name>
</gene>
<evidence type="ECO:0000256" key="6">
    <source>
        <dbReference type="ARBA" id="ARBA00047473"/>
    </source>
</evidence>
<evidence type="ECO:0000256" key="2">
    <source>
        <dbReference type="ARBA" id="ARBA00006601"/>
    </source>
</evidence>
<accession>A0A381REX5</accession>
<name>A0A381REX5_9ZZZZ</name>
<dbReference type="InterPro" id="IPR017476">
    <property type="entry name" value="UDP-Glc/GDP-Man"/>
</dbReference>
<keyword evidence="5" id="KW-0520">NAD</keyword>
<dbReference type="SUPFAM" id="SSF52413">
    <property type="entry name" value="UDP-glucose/GDP-mannose dehydrogenase C-terminal domain"/>
    <property type="match status" value="1"/>
</dbReference>
<dbReference type="InterPro" id="IPR036291">
    <property type="entry name" value="NAD(P)-bd_dom_sf"/>
</dbReference>
<dbReference type="GO" id="GO:0006065">
    <property type="term" value="P:UDP-glucuronate biosynthetic process"/>
    <property type="evidence" value="ECO:0007669"/>
    <property type="project" value="UniProtKB-UniPathway"/>
</dbReference>
<dbReference type="InterPro" id="IPR008927">
    <property type="entry name" value="6-PGluconate_DH-like_C_sf"/>
</dbReference>
<reference evidence="8" key="1">
    <citation type="submission" date="2018-05" db="EMBL/GenBank/DDBJ databases">
        <authorList>
            <person name="Lanie J.A."/>
            <person name="Ng W.-L."/>
            <person name="Kazmierczak K.M."/>
            <person name="Andrzejewski T.M."/>
            <person name="Davidsen T.M."/>
            <person name="Wayne K.J."/>
            <person name="Tettelin H."/>
            <person name="Glass J.I."/>
            <person name="Rusch D."/>
            <person name="Podicherti R."/>
            <person name="Tsui H.-C.T."/>
            <person name="Winkler M.E."/>
        </authorList>
    </citation>
    <scope>NUCLEOTIDE SEQUENCE</scope>
</reference>
<dbReference type="InterPro" id="IPR014026">
    <property type="entry name" value="UDP-Glc/GDP-Man_DH_dimer"/>
</dbReference>
<dbReference type="SMART" id="SM00984">
    <property type="entry name" value="UDPG_MGDP_dh_C"/>
    <property type="match status" value="1"/>
</dbReference>
<comment type="pathway">
    <text evidence="1">Nucleotide-sugar biosynthesis; UDP-alpha-D-glucuronate biosynthesis; UDP-alpha-D-glucuronate from UDP-alpha-D-glucose: step 1/1.</text>
</comment>
<dbReference type="GO" id="GO:0003979">
    <property type="term" value="F:UDP-glucose 6-dehydrogenase activity"/>
    <property type="evidence" value="ECO:0007669"/>
    <property type="project" value="UniProtKB-EC"/>
</dbReference>
<dbReference type="InterPro" id="IPR036220">
    <property type="entry name" value="UDP-Glc/GDP-Man_DH_C_sf"/>
</dbReference>
<dbReference type="PANTHER" id="PTHR43750:SF3">
    <property type="entry name" value="UDP-GLUCOSE 6-DEHYDROGENASE TUAD"/>
    <property type="match status" value="1"/>
</dbReference>
<dbReference type="InterPro" id="IPR001732">
    <property type="entry name" value="UDP-Glc/GDP-Man_DH_N"/>
</dbReference>
<feature type="domain" description="UDP-glucose/GDP-mannose dehydrogenase C-terminal" evidence="7">
    <location>
        <begin position="318"/>
        <end position="419"/>
    </location>
</feature>
<proteinExistence type="inferred from homology"/>
<dbReference type="Pfam" id="PF03721">
    <property type="entry name" value="UDPG_MGDP_dh_N"/>
    <property type="match status" value="1"/>
</dbReference>
<dbReference type="EMBL" id="UINC01001863">
    <property type="protein sequence ID" value="SUZ90061.1"/>
    <property type="molecule type" value="Genomic_DNA"/>
</dbReference>
<evidence type="ECO:0000259" key="7">
    <source>
        <dbReference type="SMART" id="SM00984"/>
    </source>
</evidence>
<dbReference type="Pfam" id="PF00984">
    <property type="entry name" value="UDPG_MGDP_dh"/>
    <property type="match status" value="1"/>
</dbReference>
<dbReference type="Pfam" id="PF03720">
    <property type="entry name" value="UDPG_MGDP_dh_C"/>
    <property type="match status" value="1"/>
</dbReference>
<evidence type="ECO:0000313" key="8">
    <source>
        <dbReference type="EMBL" id="SUZ90061.1"/>
    </source>
</evidence>
<dbReference type="PANTHER" id="PTHR43750">
    <property type="entry name" value="UDP-GLUCOSE 6-DEHYDROGENASE TUAD"/>
    <property type="match status" value="1"/>
</dbReference>
<dbReference type="UniPathway" id="UPA00038">
    <property type="reaction ID" value="UER00491"/>
</dbReference>
<keyword evidence="4" id="KW-0560">Oxidoreductase</keyword>
<evidence type="ECO:0000256" key="3">
    <source>
        <dbReference type="ARBA" id="ARBA00012954"/>
    </source>
</evidence>
<dbReference type="InterPro" id="IPR014027">
    <property type="entry name" value="UDP-Glc/GDP-Man_DH_C"/>
</dbReference>
<dbReference type="Gene3D" id="1.20.5.100">
    <property type="entry name" value="Cytochrome c1, transmembrane anchor, C-terminal"/>
    <property type="match status" value="1"/>
</dbReference>
<protein>
    <recommendedName>
        <fullName evidence="3">UDP-glucose 6-dehydrogenase</fullName>
        <ecNumber evidence="3">1.1.1.22</ecNumber>
    </recommendedName>
</protein>
<evidence type="ECO:0000256" key="4">
    <source>
        <dbReference type="ARBA" id="ARBA00023002"/>
    </source>
</evidence>